<organism evidence="2 3">
    <name type="scientific">Roseomonas acroporae</name>
    <dbReference type="NCBI Taxonomy" id="2937791"/>
    <lineage>
        <taxon>Bacteria</taxon>
        <taxon>Pseudomonadati</taxon>
        <taxon>Pseudomonadota</taxon>
        <taxon>Alphaproteobacteria</taxon>
        <taxon>Acetobacterales</taxon>
        <taxon>Roseomonadaceae</taxon>
        <taxon>Roseomonas</taxon>
    </lineage>
</organism>
<dbReference type="EMBL" id="JALPRX010000172">
    <property type="protein sequence ID" value="MCK8788058.1"/>
    <property type="molecule type" value="Genomic_DNA"/>
</dbReference>
<keyword evidence="3" id="KW-1185">Reference proteome</keyword>
<evidence type="ECO:0000313" key="3">
    <source>
        <dbReference type="Proteomes" id="UP001139516"/>
    </source>
</evidence>
<feature type="region of interest" description="Disordered" evidence="1">
    <location>
        <begin position="1"/>
        <end position="22"/>
    </location>
</feature>
<feature type="compositionally biased region" description="Basic and acidic residues" evidence="1">
    <location>
        <begin position="201"/>
        <end position="211"/>
    </location>
</feature>
<accession>A0A9X1YDB8</accession>
<proteinExistence type="predicted"/>
<feature type="region of interest" description="Disordered" evidence="1">
    <location>
        <begin position="201"/>
        <end position="246"/>
    </location>
</feature>
<name>A0A9X1YDB8_9PROT</name>
<dbReference type="AlphaFoldDB" id="A0A9X1YDB8"/>
<dbReference type="RefSeq" id="WP_248670100.1">
    <property type="nucleotide sequence ID" value="NZ_JALPRX010000172.1"/>
</dbReference>
<sequence>MAPPRASTATGLDSPAATPLAPADTDWLRHTLVVTGPSEAVARFAAAAAGAGVIPWVLDLDRMEEDWFLNLAAPPEGERAISLAGARILARRLRDAAHANHQRALARLDTDRRCPFDLQRLLPVPPAILRLGPEDPVSQGWLWAHWGTTRALRHVRALPAALDGRRKRMAELRVEFWSADWSPWPALRRLRRDWPDLTLDLRPHYDEKNDAPGEAEASEPERAMPRNRKGRGRTGTGRPAADRRAP</sequence>
<dbReference type="Proteomes" id="UP001139516">
    <property type="component" value="Unassembled WGS sequence"/>
</dbReference>
<feature type="compositionally biased region" description="Low complexity" evidence="1">
    <location>
        <begin position="12"/>
        <end position="22"/>
    </location>
</feature>
<protein>
    <submittedName>
        <fullName evidence="2">Uncharacterized protein</fullName>
    </submittedName>
</protein>
<gene>
    <name evidence="2" type="ORF">M0638_27255</name>
</gene>
<evidence type="ECO:0000313" key="2">
    <source>
        <dbReference type="EMBL" id="MCK8788058.1"/>
    </source>
</evidence>
<reference evidence="2" key="1">
    <citation type="submission" date="2022-04" db="EMBL/GenBank/DDBJ databases">
        <title>Roseomonas acroporae sp. nov., isolated from coral Acropora digitifera.</title>
        <authorList>
            <person name="Sun H."/>
        </authorList>
    </citation>
    <scope>NUCLEOTIDE SEQUENCE</scope>
    <source>
        <strain evidence="2">NAR14</strain>
    </source>
</reference>
<comment type="caution">
    <text evidence="2">The sequence shown here is derived from an EMBL/GenBank/DDBJ whole genome shotgun (WGS) entry which is preliminary data.</text>
</comment>
<evidence type="ECO:0000256" key="1">
    <source>
        <dbReference type="SAM" id="MobiDB-lite"/>
    </source>
</evidence>